<organism evidence="2 3">
    <name type="scientific">Dokdonella ginsengisoli</name>
    <dbReference type="NCBI Taxonomy" id="363846"/>
    <lineage>
        <taxon>Bacteria</taxon>
        <taxon>Pseudomonadati</taxon>
        <taxon>Pseudomonadota</taxon>
        <taxon>Gammaproteobacteria</taxon>
        <taxon>Lysobacterales</taxon>
        <taxon>Rhodanobacteraceae</taxon>
        <taxon>Dokdonella</taxon>
    </lineage>
</organism>
<name>A0ABV9QNR1_9GAMM</name>
<dbReference type="InterPro" id="IPR011250">
    <property type="entry name" value="OMP/PagP_B-barrel"/>
</dbReference>
<proteinExistence type="predicted"/>
<feature type="signal peptide" evidence="1">
    <location>
        <begin position="1"/>
        <end position="21"/>
    </location>
</feature>
<dbReference type="PANTHER" id="PTHR36920:SF1">
    <property type="entry name" value="OUTER MEMBRANE PROTEIN W"/>
    <property type="match status" value="1"/>
</dbReference>
<dbReference type="EMBL" id="JBHSHD010000002">
    <property type="protein sequence ID" value="MFC4818933.1"/>
    <property type="molecule type" value="Genomic_DNA"/>
</dbReference>
<gene>
    <name evidence="2" type="ORF">ACFO6Q_01275</name>
</gene>
<evidence type="ECO:0000313" key="2">
    <source>
        <dbReference type="EMBL" id="MFC4818933.1"/>
    </source>
</evidence>
<dbReference type="Proteomes" id="UP001595886">
    <property type="component" value="Unassembled WGS sequence"/>
</dbReference>
<keyword evidence="1" id="KW-0732">Signal</keyword>
<dbReference type="Pfam" id="PF03922">
    <property type="entry name" value="OmpW"/>
    <property type="match status" value="1"/>
</dbReference>
<dbReference type="SUPFAM" id="SSF56925">
    <property type="entry name" value="OMPA-like"/>
    <property type="match status" value="1"/>
</dbReference>
<sequence length="204" mass="21821">MRCKAIVLAACLAGIATTTQAAEAGDWIVKFGAHQVSPKSNNGRLAGGALKADVGNDARPTVSLEYFLTPNWGLEVLAALPFEHEVRLNGARAAEVKHLPPTVSVQYHFAPGAKVSPFVGVGLNYTRFFSIKEKGPLAGTNLDLSDSWGAAVHAGVDVAINERWSFMADLRWISIETDAKVNGAKVGTVKIDPWVYGVALGYRF</sequence>
<comment type="caution">
    <text evidence="2">The sequence shown here is derived from an EMBL/GenBank/DDBJ whole genome shotgun (WGS) entry which is preliminary data.</text>
</comment>
<evidence type="ECO:0000313" key="3">
    <source>
        <dbReference type="Proteomes" id="UP001595886"/>
    </source>
</evidence>
<reference evidence="3" key="1">
    <citation type="journal article" date="2019" name="Int. J. Syst. Evol. Microbiol.">
        <title>The Global Catalogue of Microorganisms (GCM) 10K type strain sequencing project: providing services to taxonomists for standard genome sequencing and annotation.</title>
        <authorList>
            <consortium name="The Broad Institute Genomics Platform"/>
            <consortium name="The Broad Institute Genome Sequencing Center for Infectious Disease"/>
            <person name="Wu L."/>
            <person name="Ma J."/>
        </authorList>
    </citation>
    <scope>NUCLEOTIDE SEQUENCE [LARGE SCALE GENOMIC DNA]</scope>
    <source>
        <strain evidence="3">CCUG 30340</strain>
    </source>
</reference>
<protein>
    <submittedName>
        <fullName evidence="2">OmpW family protein</fullName>
    </submittedName>
</protein>
<evidence type="ECO:0000256" key="1">
    <source>
        <dbReference type="SAM" id="SignalP"/>
    </source>
</evidence>
<feature type="chain" id="PRO_5046556730" evidence="1">
    <location>
        <begin position="22"/>
        <end position="204"/>
    </location>
</feature>
<keyword evidence="3" id="KW-1185">Reference proteome</keyword>
<accession>A0ABV9QNR1</accession>
<dbReference type="RefSeq" id="WP_380018669.1">
    <property type="nucleotide sequence ID" value="NZ_JBHSHD010000002.1"/>
</dbReference>
<dbReference type="PANTHER" id="PTHR36920">
    <property type="match status" value="1"/>
</dbReference>
<dbReference type="InterPro" id="IPR005618">
    <property type="entry name" value="OMPW"/>
</dbReference>
<dbReference type="Gene3D" id="2.40.160.20">
    <property type="match status" value="1"/>
</dbReference>